<evidence type="ECO:0000313" key="2">
    <source>
        <dbReference type="EMBL" id="TCJ22190.1"/>
    </source>
</evidence>
<dbReference type="AlphaFoldDB" id="A0A4R1BVY8"/>
<dbReference type="Proteomes" id="UP000295453">
    <property type="component" value="Unassembled WGS sequence"/>
</dbReference>
<feature type="transmembrane region" description="Helical" evidence="1">
    <location>
        <begin position="116"/>
        <end position="143"/>
    </location>
</feature>
<reference evidence="2 3" key="1">
    <citation type="submission" date="2019-03" db="EMBL/GenBank/DDBJ databases">
        <authorList>
            <person name="Kim M.K.M."/>
        </authorList>
    </citation>
    <scope>NUCLEOTIDE SEQUENCE [LARGE SCALE GENOMIC DNA]</scope>
    <source>
        <strain evidence="2 3">18JY15-6</strain>
    </source>
</reference>
<evidence type="ECO:0000256" key="1">
    <source>
        <dbReference type="SAM" id="Phobius"/>
    </source>
</evidence>
<dbReference type="EMBL" id="SJZJ01000025">
    <property type="protein sequence ID" value="TCJ22190.1"/>
    <property type="molecule type" value="Genomic_DNA"/>
</dbReference>
<gene>
    <name evidence="2" type="ORF">EPD65_13525</name>
</gene>
<organism evidence="2 3">
    <name type="scientific">Nocardioides jejuensis</name>
    <dbReference type="NCBI Taxonomy" id="2502782"/>
    <lineage>
        <taxon>Bacteria</taxon>
        <taxon>Bacillati</taxon>
        <taxon>Actinomycetota</taxon>
        <taxon>Actinomycetes</taxon>
        <taxon>Propionibacteriales</taxon>
        <taxon>Nocardioidaceae</taxon>
        <taxon>Nocardioides</taxon>
    </lineage>
</organism>
<proteinExistence type="predicted"/>
<sequence length="144" mass="15745">MNTSSCRYYRSGVEQDLSIALHRESVRRGAGAPPYPVLERLDLTGLWLPVDASAEGHHGFVELAGLEPIGLEEAAAVYRQLGEMRLIPPTTPLPADLAEALGHEDSWMHRPVGSWIMLPLLLSGTLLVCLAVLALVVIAWMILR</sequence>
<comment type="caution">
    <text evidence="2">The sequence shown here is derived from an EMBL/GenBank/DDBJ whole genome shotgun (WGS) entry which is preliminary data.</text>
</comment>
<keyword evidence="1" id="KW-1133">Transmembrane helix</keyword>
<protein>
    <submittedName>
        <fullName evidence="2">Uncharacterized protein</fullName>
    </submittedName>
</protein>
<accession>A0A4R1BVY8</accession>
<dbReference type="OrthoDB" id="9853213at2"/>
<keyword evidence="1" id="KW-0472">Membrane</keyword>
<dbReference type="RefSeq" id="WP_131585031.1">
    <property type="nucleotide sequence ID" value="NZ_SJZJ01000025.1"/>
</dbReference>
<keyword evidence="3" id="KW-1185">Reference proteome</keyword>
<keyword evidence="1" id="KW-0812">Transmembrane</keyword>
<evidence type="ECO:0000313" key="3">
    <source>
        <dbReference type="Proteomes" id="UP000295453"/>
    </source>
</evidence>
<name>A0A4R1BVY8_9ACTN</name>